<evidence type="ECO:0000313" key="1">
    <source>
        <dbReference type="EMBL" id="KAJ2998835.1"/>
    </source>
</evidence>
<accession>A0ACC1PQ46</accession>
<keyword evidence="2" id="KW-1185">Reference proteome</keyword>
<protein>
    <submittedName>
        <fullName evidence="1">Uncharacterized protein</fullName>
    </submittedName>
</protein>
<reference evidence="1" key="1">
    <citation type="submission" date="2022-10" db="EMBL/GenBank/DDBJ databases">
        <title>Genome Sequence of Xylaria curta.</title>
        <authorList>
            <person name="Buettner E."/>
        </authorList>
    </citation>
    <scope>NUCLEOTIDE SEQUENCE</scope>
    <source>
        <strain evidence="1">Babe10</strain>
    </source>
</reference>
<dbReference type="Proteomes" id="UP001143856">
    <property type="component" value="Unassembled WGS sequence"/>
</dbReference>
<sequence>MGLRWIRDYVKKPLHSITKRGANGRRTNPRTKSSVRDGEVVARASHGDQILVTRERELSTVCRQLCEELHQVKREQTRLEGEVLMLSTEKRALEETIAMREAQILALRPYRTDFTRAAARKGFDDLMEDIDHWVETWTDKFIVDKKFSQHWIESLKHFPQVIDQLQRFLNSNPDLLAAIGYEDSDQNIISACIAADFLQRIEGGMTECTAPTLDPSAISSWRAQAYHALFSHPGYPKDRQAEIDAVSIELTEILQFCTNAPNNAEFVRSISSKIIEPSFNLYENFRRSNEEYCIETSDWVVPGARMGEKIPDGRLRGLLRNLNCLDAVGYNAELFVDEITATDEVLQNQLYFICSVRPALKVRGLQENYSGEPVTLVKEKVLVAWDPDLLHFGTPDMFERYKKHSVNELITKTFSTIVCPGCGEQMTQSRGTQYGITLCLNCNRQFCSRHKILWHYEHTCDEYETFLADPTFRSNAQIEAARREEYAFQDEQLSQRIKDADNHFAQSLMKEKEASQARRQAELERQARERRLAEERAAREAQQRREREEARKLSERKQREEELTKRITKPCPRCQVEIVKDGGW</sequence>
<name>A0ACC1PQ46_9PEZI</name>
<evidence type="ECO:0000313" key="2">
    <source>
        <dbReference type="Proteomes" id="UP001143856"/>
    </source>
</evidence>
<organism evidence="1 2">
    <name type="scientific">Xylaria curta</name>
    <dbReference type="NCBI Taxonomy" id="42375"/>
    <lineage>
        <taxon>Eukaryota</taxon>
        <taxon>Fungi</taxon>
        <taxon>Dikarya</taxon>
        <taxon>Ascomycota</taxon>
        <taxon>Pezizomycotina</taxon>
        <taxon>Sordariomycetes</taxon>
        <taxon>Xylariomycetidae</taxon>
        <taxon>Xylariales</taxon>
        <taxon>Xylariaceae</taxon>
        <taxon>Xylaria</taxon>
    </lineage>
</organism>
<dbReference type="EMBL" id="JAPDGR010000015">
    <property type="protein sequence ID" value="KAJ2998835.1"/>
    <property type="molecule type" value="Genomic_DNA"/>
</dbReference>
<comment type="caution">
    <text evidence="1">The sequence shown here is derived from an EMBL/GenBank/DDBJ whole genome shotgun (WGS) entry which is preliminary data.</text>
</comment>
<proteinExistence type="predicted"/>
<gene>
    <name evidence="1" type="ORF">NUW58_g201</name>
</gene>